<evidence type="ECO:0000256" key="6">
    <source>
        <dbReference type="ARBA" id="ARBA00022694"/>
    </source>
</evidence>
<evidence type="ECO:0000256" key="7">
    <source>
        <dbReference type="HAMAP-Rule" id="MF_01057"/>
    </source>
</evidence>
<keyword evidence="5 7" id="KW-0949">S-adenosyl-L-methionine</keyword>
<comment type="caution">
    <text evidence="7">Lacks conserved residue(s) required for the propagation of feature annotation.</text>
</comment>
<reference evidence="9 12" key="2">
    <citation type="submission" date="2019-07" db="EMBL/GenBank/DDBJ databases">
        <title>Comparative genomics of three clinical Ureaplasma species: analysis of their core genomes and virulence factors.</title>
        <authorList>
            <person name="Yang T."/>
            <person name="Zhang Y."/>
            <person name="Li X."/>
            <person name="Kong Y."/>
            <person name="Yu H."/>
            <person name="Ruan Z."/>
            <person name="Xie X."/>
            <person name="Zhang J."/>
        </authorList>
    </citation>
    <scope>NUCLEOTIDE SEQUENCE [LARGE SCALE GENOMIC DNA]</scope>
    <source>
        <strain evidence="9 12">132</strain>
    </source>
</reference>
<comment type="pathway">
    <text evidence="7">tRNA modification; N(7)-methylguanine-tRNA biosynthesis.</text>
</comment>
<dbReference type="SUPFAM" id="SSF53335">
    <property type="entry name" value="S-adenosyl-L-methionine-dependent methyltransferases"/>
    <property type="match status" value="1"/>
</dbReference>
<dbReference type="InterPro" id="IPR003358">
    <property type="entry name" value="tRNA_(Gua-N-7)_MeTrfase_Trmb"/>
</dbReference>
<comment type="catalytic activity">
    <reaction evidence="1 7">
        <text>guanosine(46) in tRNA + S-adenosyl-L-methionine = N(7)-methylguanosine(46) in tRNA + S-adenosyl-L-homocysteine</text>
        <dbReference type="Rhea" id="RHEA:42708"/>
        <dbReference type="Rhea" id="RHEA-COMP:10188"/>
        <dbReference type="Rhea" id="RHEA-COMP:10189"/>
        <dbReference type="ChEBI" id="CHEBI:57856"/>
        <dbReference type="ChEBI" id="CHEBI:59789"/>
        <dbReference type="ChEBI" id="CHEBI:74269"/>
        <dbReference type="ChEBI" id="CHEBI:74480"/>
        <dbReference type="EC" id="2.1.1.33"/>
    </reaction>
</comment>
<dbReference type="AlphaFoldDB" id="A0AAP9ACF6"/>
<dbReference type="PANTHER" id="PTHR23417">
    <property type="entry name" value="3-DEOXY-D-MANNO-OCTULOSONIC-ACID TRANSFERASE/TRNA GUANINE-N 7 - -METHYLTRANSFERASE"/>
    <property type="match status" value="1"/>
</dbReference>
<feature type="binding site" evidence="7">
    <location>
        <position position="45"/>
    </location>
    <ligand>
        <name>S-adenosyl-L-methionine</name>
        <dbReference type="ChEBI" id="CHEBI:59789"/>
    </ligand>
</feature>
<evidence type="ECO:0000256" key="5">
    <source>
        <dbReference type="ARBA" id="ARBA00022691"/>
    </source>
</evidence>
<dbReference type="NCBIfam" id="NF001080">
    <property type="entry name" value="PRK00121.2-2"/>
    <property type="match status" value="1"/>
</dbReference>
<dbReference type="EC" id="2.1.1.33" evidence="7"/>
<evidence type="ECO:0000256" key="2">
    <source>
        <dbReference type="ARBA" id="ARBA00003015"/>
    </source>
</evidence>
<dbReference type="GO" id="GO:0008176">
    <property type="term" value="F:tRNA (guanine(46)-N7)-methyltransferase activity"/>
    <property type="evidence" value="ECO:0007669"/>
    <property type="project" value="UniProtKB-UniRule"/>
</dbReference>
<evidence type="ECO:0000256" key="1">
    <source>
        <dbReference type="ARBA" id="ARBA00000142"/>
    </source>
</evidence>
<dbReference type="RefSeq" id="WP_004026055.1">
    <property type="nucleotide sequence ID" value="NZ_CAMXZD010000001.1"/>
</dbReference>
<dbReference type="EMBL" id="JAJBIS010000001">
    <property type="protein sequence ID" value="MCF1348937.1"/>
    <property type="molecule type" value="Genomic_DNA"/>
</dbReference>
<dbReference type="PANTHER" id="PTHR23417:SF14">
    <property type="entry name" value="PENTACOTRIPEPTIDE-REPEAT REGION OF PRORP DOMAIN-CONTAINING PROTEIN"/>
    <property type="match status" value="1"/>
</dbReference>
<accession>A0AAP9ACF6</accession>
<evidence type="ECO:0000313" key="11">
    <source>
        <dbReference type="Proteomes" id="UP000253077"/>
    </source>
</evidence>
<keyword evidence="3 7" id="KW-0489">Methyltransferase</keyword>
<feature type="binding site" evidence="7">
    <location>
        <position position="123"/>
    </location>
    <ligand>
        <name>substrate</name>
    </ligand>
</feature>
<dbReference type="GO" id="GO:0043527">
    <property type="term" value="C:tRNA methyltransferase complex"/>
    <property type="evidence" value="ECO:0007669"/>
    <property type="project" value="TreeGrafter"/>
</dbReference>
<dbReference type="EMBL" id="CP041200">
    <property type="protein sequence ID" value="QDI64838.1"/>
    <property type="molecule type" value="Genomic_DNA"/>
</dbReference>
<dbReference type="InterPro" id="IPR029063">
    <property type="entry name" value="SAM-dependent_MTases_sf"/>
</dbReference>
<dbReference type="Proteomes" id="UP000253077">
    <property type="component" value="Unassembled WGS sequence"/>
</dbReference>
<dbReference type="Proteomes" id="UP000318231">
    <property type="component" value="Chromosome"/>
</dbReference>
<gene>
    <name evidence="7 9" type="primary">trmB</name>
    <name evidence="10" type="ORF">DSQ42_01300</name>
    <name evidence="9" type="ORF">FJM05_01300</name>
    <name evidence="8" type="ORF">LH652_01315</name>
</gene>
<evidence type="ECO:0000256" key="3">
    <source>
        <dbReference type="ARBA" id="ARBA00022603"/>
    </source>
</evidence>
<feature type="binding site" evidence="7">
    <location>
        <position position="97"/>
    </location>
    <ligand>
        <name>S-adenosyl-L-methionine</name>
        <dbReference type="ChEBI" id="CHEBI:59789"/>
    </ligand>
</feature>
<dbReference type="HAMAP" id="MF_01057">
    <property type="entry name" value="tRNA_methyltr_TrmB"/>
    <property type="match status" value="1"/>
</dbReference>
<evidence type="ECO:0000313" key="12">
    <source>
        <dbReference type="Proteomes" id="UP000318231"/>
    </source>
</evidence>
<dbReference type="PROSITE" id="PS51625">
    <property type="entry name" value="SAM_MT_TRMB"/>
    <property type="match status" value="1"/>
</dbReference>
<feature type="binding site" evidence="7">
    <location>
        <begin position="199"/>
        <end position="202"/>
    </location>
    <ligand>
        <name>substrate</name>
    </ligand>
</feature>
<dbReference type="Proteomes" id="UP001201240">
    <property type="component" value="Unassembled WGS sequence"/>
</dbReference>
<dbReference type="EMBL" id="QOKT01000006">
    <property type="protein sequence ID" value="RCJ01434.1"/>
    <property type="molecule type" value="Genomic_DNA"/>
</dbReference>
<keyword evidence="4 7" id="KW-0808">Transferase</keyword>
<feature type="binding site" evidence="7">
    <location>
        <position position="70"/>
    </location>
    <ligand>
        <name>S-adenosyl-L-methionine</name>
        <dbReference type="ChEBI" id="CHEBI:59789"/>
    </ligand>
</feature>
<dbReference type="Pfam" id="PF02390">
    <property type="entry name" value="Methyltransf_4"/>
    <property type="match status" value="1"/>
</dbReference>
<evidence type="ECO:0000313" key="9">
    <source>
        <dbReference type="EMBL" id="QDI64838.1"/>
    </source>
</evidence>
<feature type="binding site" evidence="7">
    <location>
        <position position="119"/>
    </location>
    <ligand>
        <name>S-adenosyl-L-methionine</name>
        <dbReference type="ChEBI" id="CHEBI:59789"/>
    </ligand>
</feature>
<comment type="function">
    <text evidence="2 7">Catalyzes the formation of N(7)-methylguanine at position 46 (m7G46) in tRNA.</text>
</comment>
<dbReference type="NCBIfam" id="TIGR00091">
    <property type="entry name" value="tRNA (guanosine(46)-N7)-methyltransferase TrmB"/>
    <property type="match status" value="1"/>
</dbReference>
<evidence type="ECO:0000256" key="4">
    <source>
        <dbReference type="ARBA" id="ARBA00022679"/>
    </source>
</evidence>
<protein>
    <recommendedName>
        <fullName evidence="7">tRNA (guanine-N(7)-)-methyltransferase</fullName>
        <ecNumber evidence="7">2.1.1.33</ecNumber>
    </recommendedName>
    <alternativeName>
        <fullName evidence="7">tRNA (guanine(46)-N(7))-methyltransferase</fullName>
    </alternativeName>
    <alternativeName>
        <fullName evidence="7">tRNA(m7G46)-methyltransferase</fullName>
    </alternativeName>
</protein>
<comment type="similarity">
    <text evidence="7">Belongs to the class I-like SAM-binding methyltransferase superfamily. TrmB family.</text>
</comment>
<evidence type="ECO:0000313" key="8">
    <source>
        <dbReference type="EMBL" id="MCF1348937.1"/>
    </source>
</evidence>
<reference evidence="8 13" key="3">
    <citation type="submission" date="2021-10" db="EMBL/GenBank/DDBJ databases">
        <title>Sequencing the mobilome of antimicrobial resistant bacterial isolates spanning a range of GC content: The potential of a sustainable low cost, low infrastructure approach for surveillance with Oxford Nanopore sequencing.</title>
        <authorList>
            <person name="Sands K."/>
        </authorList>
    </citation>
    <scope>NUCLEOTIDE SEQUENCE [LARGE SCALE GENOMIC DNA]</scope>
    <source>
        <strain evidence="8 13">MIN-202</strain>
    </source>
</reference>
<evidence type="ECO:0000313" key="13">
    <source>
        <dbReference type="Proteomes" id="UP001201240"/>
    </source>
</evidence>
<name>A0AAP9ACF6_UREUR</name>
<reference evidence="10 11" key="1">
    <citation type="submission" date="2018-07" db="EMBL/GenBank/DDBJ databases">
        <title>Ureaplasma urealyticum 1000 the multidrug-resistant clinical isolate obtained from scrapings of the urogenital tract of a woman with inflammatory diseases of the reproductive organs.</title>
        <authorList>
            <person name="Kolesnikova E.A."/>
            <person name="Alekseeva A.E."/>
            <person name="Brusnigina N.F."/>
            <person name="Makhova M.A."/>
        </authorList>
    </citation>
    <scope>NUCLEOTIDE SEQUENCE [LARGE SCALE GENOMIC DNA]</scope>
    <source>
        <strain evidence="10 11">1000</strain>
    </source>
</reference>
<feature type="binding site" evidence="7">
    <location>
        <position position="155"/>
    </location>
    <ligand>
        <name>substrate</name>
    </ligand>
</feature>
<dbReference type="InterPro" id="IPR055361">
    <property type="entry name" value="tRNA_methyltr_TrmB_bact"/>
</dbReference>
<keyword evidence="6 7" id="KW-0819">tRNA processing</keyword>
<sequence length="224" mass="26277">MRLRNNANAPLYLKSQEQYIVNDQQLLKNDLAKVFKNPHLPLHIEIGMGKGDFIVENALRNPQINYLGIEKFPTVIVKAHKKALKHKLDNLAMICFDANAILDLLNSKSIDKIYLNFSDPWPKKRHAKKRLTNPYFLEKFAALLKDDGLIEFKTDNESLFHYTIYDVLLNDLTKYEILFLTYNLYALVNNVELLKNIPTEYEKKFVMQGQRIKKVSFRFLKKND</sequence>
<proteinExistence type="inferred from homology"/>
<dbReference type="GeneID" id="93848744"/>
<evidence type="ECO:0000313" key="10">
    <source>
        <dbReference type="EMBL" id="RCJ01434.1"/>
    </source>
</evidence>
<organism evidence="9 12">
    <name type="scientific">Ureaplasma urealyticum</name>
    <name type="common">Ureaplasma urealyticum biotype 2</name>
    <dbReference type="NCBI Taxonomy" id="2130"/>
    <lineage>
        <taxon>Bacteria</taxon>
        <taxon>Bacillati</taxon>
        <taxon>Mycoplasmatota</taxon>
        <taxon>Mycoplasmoidales</taxon>
        <taxon>Mycoplasmoidaceae</taxon>
        <taxon>Ureaplasma</taxon>
    </lineage>
</organism>
<dbReference type="Gene3D" id="3.40.50.150">
    <property type="entry name" value="Vaccinia Virus protein VP39"/>
    <property type="match status" value="1"/>
</dbReference>